<protein>
    <submittedName>
        <fullName evidence="3">Glucose 1-dehydrogenase 2</fullName>
        <ecNumber evidence="3">1.1.1.47</ecNumber>
    </submittedName>
</protein>
<dbReference type="PROSITE" id="PS00061">
    <property type="entry name" value="ADH_SHORT"/>
    <property type="match status" value="1"/>
</dbReference>
<dbReference type="Gene3D" id="3.40.50.720">
    <property type="entry name" value="NAD(P)-binding Rossmann-like Domain"/>
    <property type="match status" value="1"/>
</dbReference>
<reference evidence="3 4" key="1">
    <citation type="submission" date="2015-02" db="EMBL/GenBank/DDBJ databases">
        <title>Draft genome sequences of ten Microbacterium spp. with emphasis on heavy metal contaminated environments.</title>
        <authorList>
            <person name="Corretto E."/>
        </authorList>
    </citation>
    <scope>NUCLEOTIDE SEQUENCE [LARGE SCALE GENOMIC DNA]</scope>
    <source>
        <strain evidence="3 4">DSM 23848</strain>
    </source>
</reference>
<dbReference type="GO" id="GO:0047936">
    <property type="term" value="F:glucose 1-dehydrogenase [NAD(P)+] activity"/>
    <property type="evidence" value="ECO:0007669"/>
    <property type="project" value="UniProtKB-EC"/>
</dbReference>
<proteinExistence type="inferred from homology"/>
<dbReference type="PANTHER" id="PTHR48107:SF7">
    <property type="entry name" value="RE15974P"/>
    <property type="match status" value="1"/>
</dbReference>
<dbReference type="OrthoDB" id="9803333at2"/>
<keyword evidence="4" id="KW-1185">Reference proteome</keyword>
<sequence>MPSSASAPSSAAETRPLTGRTALITGVSRRRGIGYGVATALAALGADVFLHHYRPHDLAQPTGADDLDEVRAGVRAVQAPGARLGDRSADLRAPDTIEPLLDAATALTGHLDILVCNQAMSGTDGSIYDMTPDRLDAHWQANARASLLLTAGFARRRRRELGGDDAVAARPGDRGGSLGPFSAPTGHVIWMTSGQAHGAMRGEVAYATSKAALAGITRTVAAELLEVGLVLNTVDPGPVNTGYLDPETTDRDLSEHLAWLPTTPFGRVGRIEDPARLIAWLCSDAGSWVVGQVLTTDGGFSLG</sequence>
<dbReference type="RefSeq" id="WP_045251198.1">
    <property type="nucleotide sequence ID" value="NZ_JYIT01000081.1"/>
</dbReference>
<dbReference type="InterPro" id="IPR020904">
    <property type="entry name" value="Sc_DH/Rdtase_CS"/>
</dbReference>
<accession>A0A0F0KN53</accession>
<dbReference type="PRINTS" id="PR00081">
    <property type="entry name" value="GDHRDH"/>
</dbReference>
<dbReference type="PANTHER" id="PTHR48107">
    <property type="entry name" value="NADPH-DEPENDENT ALDEHYDE REDUCTASE-LIKE PROTEIN, CHLOROPLASTIC-RELATED"/>
    <property type="match status" value="1"/>
</dbReference>
<dbReference type="Pfam" id="PF13561">
    <property type="entry name" value="adh_short_C2"/>
    <property type="match status" value="2"/>
</dbReference>
<comment type="caution">
    <text evidence="3">The sequence shown here is derived from an EMBL/GenBank/DDBJ whole genome shotgun (WGS) entry which is preliminary data.</text>
</comment>
<keyword evidence="2 3" id="KW-0560">Oxidoreductase</keyword>
<dbReference type="Proteomes" id="UP000033448">
    <property type="component" value="Unassembled WGS sequence"/>
</dbReference>
<dbReference type="EMBL" id="JYIT01000081">
    <property type="protein sequence ID" value="KJL21575.1"/>
    <property type="molecule type" value="Genomic_DNA"/>
</dbReference>
<evidence type="ECO:0000313" key="3">
    <source>
        <dbReference type="EMBL" id="KJL21575.1"/>
    </source>
</evidence>
<organism evidence="3 4">
    <name type="scientific">Microbacterium azadirachtae</name>
    <dbReference type="NCBI Taxonomy" id="582680"/>
    <lineage>
        <taxon>Bacteria</taxon>
        <taxon>Bacillati</taxon>
        <taxon>Actinomycetota</taxon>
        <taxon>Actinomycetes</taxon>
        <taxon>Micrococcales</taxon>
        <taxon>Microbacteriaceae</taxon>
        <taxon>Microbacterium</taxon>
    </lineage>
</organism>
<evidence type="ECO:0000256" key="2">
    <source>
        <dbReference type="ARBA" id="ARBA00023002"/>
    </source>
</evidence>
<dbReference type="PATRIC" id="fig|582680.7.peg.2592"/>
<dbReference type="AlphaFoldDB" id="A0A0F0KN53"/>
<dbReference type="InterPro" id="IPR002347">
    <property type="entry name" value="SDR_fam"/>
</dbReference>
<gene>
    <name evidence="3" type="primary">ycdF_1</name>
    <name evidence="3" type="ORF">RL72_02536</name>
</gene>
<dbReference type="EC" id="1.1.1.47" evidence="3"/>
<dbReference type="SUPFAM" id="SSF51735">
    <property type="entry name" value="NAD(P)-binding Rossmann-fold domains"/>
    <property type="match status" value="1"/>
</dbReference>
<dbReference type="InterPro" id="IPR036291">
    <property type="entry name" value="NAD(P)-bd_dom_sf"/>
</dbReference>
<dbReference type="CDD" id="cd05233">
    <property type="entry name" value="SDR_c"/>
    <property type="match status" value="1"/>
</dbReference>
<name>A0A0F0KN53_9MICO</name>
<evidence type="ECO:0000313" key="4">
    <source>
        <dbReference type="Proteomes" id="UP000033448"/>
    </source>
</evidence>
<comment type="similarity">
    <text evidence="1">Belongs to the short-chain dehydrogenases/reductases (SDR) family.</text>
</comment>
<evidence type="ECO:0000256" key="1">
    <source>
        <dbReference type="ARBA" id="ARBA00006484"/>
    </source>
</evidence>